<keyword evidence="1" id="KW-0472">Membrane</keyword>
<reference evidence="2" key="2">
    <citation type="submission" date="2016-06" db="EMBL/GenBank/DDBJ databases">
        <title>The genome of a short-lived fish provides insights into sex chromosome evolution and the genetic control of aging.</title>
        <authorList>
            <person name="Reichwald K."/>
            <person name="Felder M."/>
            <person name="Petzold A."/>
            <person name="Koch P."/>
            <person name="Groth M."/>
            <person name="Platzer M."/>
        </authorList>
    </citation>
    <scope>NUCLEOTIDE SEQUENCE</scope>
    <source>
        <tissue evidence="2">Brain</tissue>
    </source>
</reference>
<sequence length="101" mass="10953">PRSVAQKAATLMAVTKAATVLHTPSITTDSAYRSARVLWINSCWPLCRECLSHQRHLCFPSMSQRAQSSSLELHLCMTVAPAAAVMACGIVPWSLVQVMAV</sequence>
<reference evidence="2" key="1">
    <citation type="submission" date="2016-05" db="EMBL/GenBank/DDBJ databases">
        <authorList>
            <person name="Lavstsen T."/>
            <person name="Jespersen J.S."/>
        </authorList>
    </citation>
    <scope>NUCLEOTIDE SEQUENCE</scope>
    <source>
        <tissue evidence="2">Brain</tissue>
    </source>
</reference>
<evidence type="ECO:0000256" key="1">
    <source>
        <dbReference type="SAM" id="Phobius"/>
    </source>
</evidence>
<proteinExistence type="predicted"/>
<feature type="non-terminal residue" evidence="2">
    <location>
        <position position="1"/>
    </location>
</feature>
<organism evidence="2">
    <name type="scientific">Nothobranchius korthausae</name>
    <dbReference type="NCBI Taxonomy" id="1143690"/>
    <lineage>
        <taxon>Eukaryota</taxon>
        <taxon>Metazoa</taxon>
        <taxon>Chordata</taxon>
        <taxon>Craniata</taxon>
        <taxon>Vertebrata</taxon>
        <taxon>Euteleostomi</taxon>
        <taxon>Actinopterygii</taxon>
        <taxon>Neopterygii</taxon>
        <taxon>Teleostei</taxon>
        <taxon>Neoteleostei</taxon>
        <taxon>Acanthomorphata</taxon>
        <taxon>Ovalentaria</taxon>
        <taxon>Atherinomorphae</taxon>
        <taxon>Cyprinodontiformes</taxon>
        <taxon>Nothobranchiidae</taxon>
        <taxon>Nothobranchius</taxon>
    </lineage>
</organism>
<dbReference type="EMBL" id="HAEB01010746">
    <property type="protein sequence ID" value="SBQ57273.1"/>
    <property type="molecule type" value="Transcribed_RNA"/>
</dbReference>
<feature type="transmembrane region" description="Helical" evidence="1">
    <location>
        <begin position="71"/>
        <end position="95"/>
    </location>
</feature>
<name>A0A1A8FEP1_9TELE</name>
<keyword evidence="1" id="KW-1133">Transmembrane helix</keyword>
<keyword evidence="1" id="KW-0812">Transmembrane</keyword>
<protein>
    <submittedName>
        <fullName evidence="2">Subcommissural organ spondin</fullName>
    </submittedName>
</protein>
<feature type="non-terminal residue" evidence="2">
    <location>
        <position position="101"/>
    </location>
</feature>
<accession>A0A1A8FEP1</accession>
<dbReference type="AlphaFoldDB" id="A0A1A8FEP1"/>
<gene>
    <name evidence="2" type="primary">SCOSPONDIN</name>
</gene>
<evidence type="ECO:0000313" key="2">
    <source>
        <dbReference type="EMBL" id="SBQ57273.1"/>
    </source>
</evidence>